<dbReference type="AlphaFoldDB" id="A0A1I1PSV7"/>
<keyword evidence="1" id="KW-0472">Membrane</keyword>
<evidence type="ECO:0000256" key="1">
    <source>
        <dbReference type="SAM" id="Phobius"/>
    </source>
</evidence>
<keyword evidence="1" id="KW-1133">Transmembrane helix</keyword>
<accession>A0A1I1PSV7</accession>
<dbReference type="Proteomes" id="UP000199207">
    <property type="component" value="Unassembled WGS sequence"/>
</dbReference>
<sequence length="90" mass="9594">MRPEAWSPEVVVLLVVVGTVCLVAWTVRLRATGRHRAVPEPDRPGATLDAAVRDALDGAVPSRPLLTAREREAIAEAVAEAFRKGGEGRG</sequence>
<dbReference type="EMBL" id="FOLM01000010">
    <property type="protein sequence ID" value="SFD12926.1"/>
    <property type="molecule type" value="Genomic_DNA"/>
</dbReference>
<dbReference type="RefSeq" id="WP_093839879.1">
    <property type="nucleotide sequence ID" value="NZ_FOLM01000010.1"/>
</dbReference>
<keyword evidence="3" id="KW-1185">Reference proteome</keyword>
<keyword evidence="1" id="KW-0812">Transmembrane</keyword>
<feature type="transmembrane region" description="Helical" evidence="1">
    <location>
        <begin position="6"/>
        <end position="27"/>
    </location>
</feature>
<evidence type="ECO:0000313" key="2">
    <source>
        <dbReference type="EMBL" id="SFD12926.1"/>
    </source>
</evidence>
<gene>
    <name evidence="2" type="ORF">SAMN05421773_11032</name>
</gene>
<evidence type="ECO:0000313" key="3">
    <source>
        <dbReference type="Proteomes" id="UP000199207"/>
    </source>
</evidence>
<dbReference type="STRING" id="910347.SAMN05421773_11032"/>
<proteinExistence type="predicted"/>
<reference evidence="2 3" key="1">
    <citation type="submission" date="2016-10" db="EMBL/GenBank/DDBJ databases">
        <authorList>
            <person name="de Groot N.N."/>
        </authorList>
    </citation>
    <scope>NUCLEOTIDE SEQUENCE [LARGE SCALE GENOMIC DNA]</scope>
    <source>
        <strain evidence="2 3">CGMCC 4.5739</strain>
    </source>
</reference>
<name>A0A1I1PSV7_9ACTN</name>
<organism evidence="2 3">
    <name type="scientific">Streptomyces aidingensis</name>
    <dbReference type="NCBI Taxonomy" id="910347"/>
    <lineage>
        <taxon>Bacteria</taxon>
        <taxon>Bacillati</taxon>
        <taxon>Actinomycetota</taxon>
        <taxon>Actinomycetes</taxon>
        <taxon>Kitasatosporales</taxon>
        <taxon>Streptomycetaceae</taxon>
        <taxon>Streptomyces</taxon>
    </lineage>
</organism>
<protein>
    <submittedName>
        <fullName evidence="2">Uncharacterized protein</fullName>
    </submittedName>
</protein>